<feature type="compositionally biased region" description="Basic and acidic residues" evidence="12">
    <location>
        <begin position="1"/>
        <end position="12"/>
    </location>
</feature>
<keyword evidence="4" id="KW-0808">Transferase</keyword>
<feature type="region of interest" description="Disordered" evidence="12">
    <location>
        <begin position="78"/>
        <end position="114"/>
    </location>
</feature>
<evidence type="ECO:0000256" key="2">
    <source>
        <dbReference type="ARBA" id="ARBA00012513"/>
    </source>
</evidence>
<keyword evidence="6" id="KW-0547">Nucleotide-binding</keyword>
<evidence type="ECO:0000256" key="9">
    <source>
        <dbReference type="ARBA" id="ARBA00022842"/>
    </source>
</evidence>
<evidence type="ECO:0000256" key="4">
    <source>
        <dbReference type="ARBA" id="ARBA00022679"/>
    </source>
</evidence>
<evidence type="ECO:0000256" key="3">
    <source>
        <dbReference type="ARBA" id="ARBA00022527"/>
    </source>
</evidence>
<comment type="catalytic activity">
    <reaction evidence="10">
        <text>L-threonyl-[protein] + ATP = O-phospho-L-threonyl-[protein] + ADP + H(+)</text>
        <dbReference type="Rhea" id="RHEA:46608"/>
        <dbReference type="Rhea" id="RHEA-COMP:11060"/>
        <dbReference type="Rhea" id="RHEA-COMP:11605"/>
        <dbReference type="ChEBI" id="CHEBI:15378"/>
        <dbReference type="ChEBI" id="CHEBI:30013"/>
        <dbReference type="ChEBI" id="CHEBI:30616"/>
        <dbReference type="ChEBI" id="CHEBI:61977"/>
        <dbReference type="ChEBI" id="CHEBI:456216"/>
        <dbReference type="EC" id="2.7.11.1"/>
    </reaction>
</comment>
<dbReference type="Proteomes" id="UP001596067">
    <property type="component" value="Unassembled WGS sequence"/>
</dbReference>
<dbReference type="GO" id="GO:0016301">
    <property type="term" value="F:kinase activity"/>
    <property type="evidence" value="ECO:0007669"/>
    <property type="project" value="UniProtKB-KW"/>
</dbReference>
<keyword evidence="5" id="KW-0479">Metal-binding</keyword>
<keyword evidence="3" id="KW-0723">Serine/threonine-protein kinase</keyword>
<keyword evidence="9" id="KW-0460">Magnesium</keyword>
<protein>
    <recommendedName>
        <fullName evidence="2">non-specific serine/threonine protein kinase</fullName>
        <ecNumber evidence="2">2.7.11.1</ecNumber>
    </recommendedName>
</protein>
<reference evidence="15" key="1">
    <citation type="journal article" date="2019" name="Int. J. Syst. Evol. Microbiol.">
        <title>The Global Catalogue of Microorganisms (GCM) 10K type strain sequencing project: providing services to taxonomists for standard genome sequencing and annotation.</title>
        <authorList>
            <consortium name="The Broad Institute Genomics Platform"/>
            <consortium name="The Broad Institute Genome Sequencing Center for Infectious Disease"/>
            <person name="Wu L."/>
            <person name="Ma J."/>
        </authorList>
    </citation>
    <scope>NUCLEOTIDE SEQUENCE [LARGE SCALE GENOMIC DNA]</scope>
    <source>
        <strain evidence="15">CGMCC 4.1469</strain>
    </source>
</reference>
<dbReference type="SUPFAM" id="SSF56112">
    <property type="entry name" value="Protein kinase-like (PK-like)"/>
    <property type="match status" value="1"/>
</dbReference>
<dbReference type="SMART" id="SM00090">
    <property type="entry name" value="RIO"/>
    <property type="match status" value="1"/>
</dbReference>
<keyword evidence="8" id="KW-0067">ATP-binding</keyword>
<evidence type="ECO:0000256" key="5">
    <source>
        <dbReference type="ARBA" id="ARBA00022723"/>
    </source>
</evidence>
<comment type="similarity">
    <text evidence="1">Belongs to the protein kinase superfamily. RIO-type Ser/Thr kinase family.</text>
</comment>
<feature type="domain" description="RIO kinase" evidence="13">
    <location>
        <begin position="93"/>
        <end position="346"/>
    </location>
</feature>
<comment type="caution">
    <text evidence="14">The sequence shown here is derived from an EMBL/GenBank/DDBJ whole genome shotgun (WGS) entry which is preliminary data.</text>
</comment>
<feature type="compositionally biased region" description="Basic residues" evidence="12">
    <location>
        <begin position="14"/>
        <end position="25"/>
    </location>
</feature>
<dbReference type="Pfam" id="PF01163">
    <property type="entry name" value="RIO1"/>
    <property type="match status" value="1"/>
</dbReference>
<dbReference type="Gene3D" id="1.10.510.10">
    <property type="entry name" value="Transferase(Phosphotransferase) domain 1"/>
    <property type="match status" value="1"/>
</dbReference>
<evidence type="ECO:0000256" key="11">
    <source>
        <dbReference type="ARBA" id="ARBA00048679"/>
    </source>
</evidence>
<dbReference type="PANTHER" id="PTHR45723">
    <property type="entry name" value="SERINE/THREONINE-PROTEIN KINASE RIO1"/>
    <property type="match status" value="1"/>
</dbReference>
<dbReference type="InterPro" id="IPR051272">
    <property type="entry name" value="RIO-type_Ser/Thr_kinase"/>
</dbReference>
<keyword evidence="7 14" id="KW-0418">Kinase</keyword>
<organism evidence="14 15">
    <name type="scientific">Kitasatospora aburaviensis</name>
    <dbReference type="NCBI Taxonomy" id="67265"/>
    <lineage>
        <taxon>Bacteria</taxon>
        <taxon>Bacillati</taxon>
        <taxon>Actinomycetota</taxon>
        <taxon>Actinomycetes</taxon>
        <taxon>Kitasatosporales</taxon>
        <taxon>Streptomycetaceae</taxon>
        <taxon>Kitasatospora</taxon>
    </lineage>
</organism>
<dbReference type="EC" id="2.7.11.1" evidence="2"/>
<dbReference type="Gene3D" id="3.30.200.20">
    <property type="entry name" value="Phosphorylase Kinase, domain 1"/>
    <property type="match status" value="1"/>
</dbReference>
<evidence type="ECO:0000259" key="13">
    <source>
        <dbReference type="SMART" id="SM00090"/>
    </source>
</evidence>
<evidence type="ECO:0000256" key="6">
    <source>
        <dbReference type="ARBA" id="ARBA00022741"/>
    </source>
</evidence>
<evidence type="ECO:0000313" key="15">
    <source>
        <dbReference type="Proteomes" id="UP001596067"/>
    </source>
</evidence>
<dbReference type="EMBL" id="JBHSOD010000069">
    <property type="protein sequence ID" value="MFC5889992.1"/>
    <property type="molecule type" value="Genomic_DNA"/>
</dbReference>
<evidence type="ECO:0000256" key="8">
    <source>
        <dbReference type="ARBA" id="ARBA00022840"/>
    </source>
</evidence>
<evidence type="ECO:0000256" key="10">
    <source>
        <dbReference type="ARBA" id="ARBA00047899"/>
    </source>
</evidence>
<dbReference type="RefSeq" id="WP_313761639.1">
    <property type="nucleotide sequence ID" value="NZ_JBHSOD010000069.1"/>
</dbReference>
<evidence type="ECO:0000313" key="14">
    <source>
        <dbReference type="EMBL" id="MFC5889992.1"/>
    </source>
</evidence>
<evidence type="ECO:0000256" key="7">
    <source>
        <dbReference type="ARBA" id="ARBA00022777"/>
    </source>
</evidence>
<gene>
    <name evidence="14" type="ORF">ACFP0N_34020</name>
</gene>
<comment type="catalytic activity">
    <reaction evidence="11">
        <text>L-seryl-[protein] + ATP = O-phospho-L-seryl-[protein] + ADP + H(+)</text>
        <dbReference type="Rhea" id="RHEA:17989"/>
        <dbReference type="Rhea" id="RHEA-COMP:9863"/>
        <dbReference type="Rhea" id="RHEA-COMP:11604"/>
        <dbReference type="ChEBI" id="CHEBI:15378"/>
        <dbReference type="ChEBI" id="CHEBI:29999"/>
        <dbReference type="ChEBI" id="CHEBI:30616"/>
        <dbReference type="ChEBI" id="CHEBI:83421"/>
        <dbReference type="ChEBI" id="CHEBI:456216"/>
        <dbReference type="EC" id="2.7.11.1"/>
    </reaction>
</comment>
<dbReference type="InterPro" id="IPR000687">
    <property type="entry name" value="RIO_kinase"/>
</dbReference>
<evidence type="ECO:0000256" key="12">
    <source>
        <dbReference type="SAM" id="MobiDB-lite"/>
    </source>
</evidence>
<dbReference type="InterPro" id="IPR018934">
    <property type="entry name" value="RIO_dom"/>
</dbReference>
<feature type="region of interest" description="Disordered" evidence="12">
    <location>
        <begin position="1"/>
        <end position="36"/>
    </location>
</feature>
<dbReference type="InterPro" id="IPR011009">
    <property type="entry name" value="Kinase-like_dom_sf"/>
</dbReference>
<name>A0ABW1F7S2_9ACTN</name>
<proteinExistence type="inferred from homology"/>
<evidence type="ECO:0000256" key="1">
    <source>
        <dbReference type="ARBA" id="ARBA00009196"/>
    </source>
</evidence>
<accession>A0ABW1F7S2</accession>
<sequence length="351" mass="39057">MRERYTDSDSFSRIRPKGAPRRGRRSDRFDDAESQYPEFASFEAEFTQFNDYTEAAEAAESHEYSEYPGYSEYSAYPEDAGVLPAPATDGPAEGDRWSTWDQSTPTEKGPEPRPDWVVTELAAVDTELGIVKTGKEADVFLLERGVPGTERRTLMAAKRYRDAAHRMFHRDSGYLEGRQHKESRVSRAMAKRTAFGREAIAGQWAAAEFGALCRLWSAGVAVPYPVQITGTEILMEFVGTADGTAAPRLAQLRAEEADVEDLWEQLGRSLSVLAADGYAHGDLSAYNILVHEGRLVIIDVPQIVDVIANPRGRSFLERDVRNVGAWFVSRGLAERRVDELVGELAFDARLG</sequence>
<keyword evidence="15" id="KW-1185">Reference proteome</keyword>